<protein>
    <submittedName>
        <fullName evidence="1">Uncharacterized protein</fullName>
    </submittedName>
</protein>
<keyword evidence="2" id="KW-1185">Reference proteome</keyword>
<accession>A0A0K1EK95</accession>
<evidence type="ECO:0000313" key="1">
    <source>
        <dbReference type="EMBL" id="AKT41285.1"/>
    </source>
</evidence>
<dbReference type="EMBL" id="CP012159">
    <property type="protein sequence ID" value="AKT41285.1"/>
    <property type="molecule type" value="Genomic_DNA"/>
</dbReference>
<dbReference type="Proteomes" id="UP000067626">
    <property type="component" value="Chromosome"/>
</dbReference>
<dbReference type="AlphaFoldDB" id="A0A0K1EK95"/>
<organism evidence="1 2">
    <name type="scientific">Chondromyces crocatus</name>
    <dbReference type="NCBI Taxonomy" id="52"/>
    <lineage>
        <taxon>Bacteria</taxon>
        <taxon>Pseudomonadati</taxon>
        <taxon>Myxococcota</taxon>
        <taxon>Polyangia</taxon>
        <taxon>Polyangiales</taxon>
        <taxon>Polyangiaceae</taxon>
        <taxon>Chondromyces</taxon>
    </lineage>
</organism>
<proteinExistence type="predicted"/>
<gene>
    <name evidence="1" type="ORF">CMC5_054520</name>
</gene>
<name>A0A0K1EK95_CHOCO</name>
<dbReference type="KEGG" id="ccro:CMC5_054520"/>
<sequence>MAGDFSIQAAFKKSDYTELTRAKLGVDVLVDLSHNEFTTTTTHPDGRQVIKKAIELDVRIDRGSSTETTFQELSKLPSTSAAFQIYKGIKDLGGWPTLNQRSIKVEAPNYDTSVVNLQHDALQKPAAAARAPSAAEFMKLSEAIRLSMGMYRWNAQTGGYALSGQPEKMARTAP</sequence>
<evidence type="ECO:0000313" key="2">
    <source>
        <dbReference type="Proteomes" id="UP000067626"/>
    </source>
</evidence>
<reference evidence="1 2" key="1">
    <citation type="submission" date="2015-07" db="EMBL/GenBank/DDBJ databases">
        <title>Genome analysis of myxobacterium Chondromyces crocatus Cm c5 reveals a high potential for natural compound synthesis and the genetic basis for the loss of fruiting body formation.</title>
        <authorList>
            <person name="Zaburannyi N."/>
            <person name="Bunk B."/>
            <person name="Maier J."/>
            <person name="Overmann J."/>
            <person name="Mueller R."/>
        </authorList>
    </citation>
    <scope>NUCLEOTIDE SEQUENCE [LARGE SCALE GENOMIC DNA]</scope>
    <source>
        <strain evidence="1 2">Cm c5</strain>
    </source>
</reference>
<dbReference type="RefSeq" id="WP_050433089.1">
    <property type="nucleotide sequence ID" value="NZ_CP012159.1"/>
</dbReference>